<evidence type="ECO:0000313" key="1">
    <source>
        <dbReference type="EMBL" id="KTD61809.1"/>
    </source>
</evidence>
<accession>A0A0W0YY47</accession>
<organism evidence="1 2">
    <name type="scientific">Legionella spiritensis</name>
    <dbReference type="NCBI Taxonomy" id="452"/>
    <lineage>
        <taxon>Bacteria</taxon>
        <taxon>Pseudomonadati</taxon>
        <taxon>Pseudomonadota</taxon>
        <taxon>Gammaproteobacteria</taxon>
        <taxon>Legionellales</taxon>
        <taxon>Legionellaceae</taxon>
        <taxon>Legionella</taxon>
    </lineage>
</organism>
<dbReference type="InterPro" id="IPR014949">
    <property type="entry name" value="DUF1820"/>
</dbReference>
<proteinExistence type="predicted"/>
<name>A0A0W0YY47_LEGSP</name>
<dbReference type="AlphaFoldDB" id="A0A0W0YY47"/>
<dbReference type="STRING" id="452.Lspi_2439"/>
<dbReference type="PIRSF" id="PIRSF028538">
    <property type="entry name" value="DUF1820"/>
    <property type="match status" value="1"/>
</dbReference>
<dbReference type="Pfam" id="PF08850">
    <property type="entry name" value="DUF1820"/>
    <property type="match status" value="1"/>
</dbReference>
<dbReference type="RefSeq" id="WP_058484328.1">
    <property type="nucleotide sequence ID" value="NZ_CAAAII010000001.1"/>
</dbReference>
<evidence type="ECO:0000313" key="2">
    <source>
        <dbReference type="Proteomes" id="UP000054877"/>
    </source>
</evidence>
<dbReference type="OrthoDB" id="5641137at2"/>
<comment type="caution">
    <text evidence="1">The sequence shown here is derived from an EMBL/GenBank/DDBJ whole genome shotgun (WGS) entry which is preliminary data.</text>
</comment>
<sequence length="110" mass="12817">MSKKQIYRITFANQDAVYEIYARKVSESEMFGFLEIEEFVFGENTSLVVDPSEERLKLEFSHVKRTFIPMHSVFRIDEVDKQGVAKVRDMAGNDSKVSMFPVSGKRKERE</sequence>
<gene>
    <name evidence="1" type="ORF">Lspi_2439</name>
</gene>
<dbReference type="Proteomes" id="UP000054877">
    <property type="component" value="Unassembled WGS sequence"/>
</dbReference>
<dbReference type="PATRIC" id="fig|452.5.peg.2690"/>
<keyword evidence="2" id="KW-1185">Reference proteome</keyword>
<evidence type="ECO:0008006" key="3">
    <source>
        <dbReference type="Google" id="ProtNLM"/>
    </source>
</evidence>
<reference evidence="1 2" key="1">
    <citation type="submission" date="2015-11" db="EMBL/GenBank/DDBJ databases">
        <title>Genomic analysis of 38 Legionella species identifies large and diverse effector repertoires.</title>
        <authorList>
            <person name="Burstein D."/>
            <person name="Amaro F."/>
            <person name="Zusman T."/>
            <person name="Lifshitz Z."/>
            <person name="Cohen O."/>
            <person name="Gilbert J.A."/>
            <person name="Pupko T."/>
            <person name="Shuman H.A."/>
            <person name="Segal G."/>
        </authorList>
    </citation>
    <scope>NUCLEOTIDE SEQUENCE [LARGE SCALE GENOMIC DNA]</scope>
    <source>
        <strain evidence="1 2">Mt.St.Helens-9</strain>
    </source>
</reference>
<dbReference type="EMBL" id="LNYX01000031">
    <property type="protein sequence ID" value="KTD61809.1"/>
    <property type="molecule type" value="Genomic_DNA"/>
</dbReference>
<protein>
    <recommendedName>
        <fullName evidence="3">DUF1820 domain-containing protein</fullName>
    </recommendedName>
</protein>